<gene>
    <name evidence="2" type="ORF">IC620_15245</name>
</gene>
<organism evidence="2 3">
    <name type="scientific">Polycladospora coralii</name>
    <dbReference type="NCBI Taxonomy" id="2771432"/>
    <lineage>
        <taxon>Bacteria</taxon>
        <taxon>Bacillati</taxon>
        <taxon>Bacillota</taxon>
        <taxon>Bacilli</taxon>
        <taxon>Bacillales</taxon>
        <taxon>Thermoactinomycetaceae</taxon>
        <taxon>Polycladospora</taxon>
    </lineage>
</organism>
<protein>
    <submittedName>
        <fullName evidence="2">Uncharacterized protein</fullName>
    </submittedName>
</protein>
<reference evidence="2" key="1">
    <citation type="submission" date="2020-09" db="EMBL/GenBank/DDBJ databases">
        <title>A novel bacterium of genus Hazenella, isolated from South China Sea.</title>
        <authorList>
            <person name="Huang H."/>
            <person name="Mo K."/>
            <person name="Hu Y."/>
        </authorList>
    </citation>
    <scope>NUCLEOTIDE SEQUENCE</scope>
    <source>
        <strain evidence="2">IB182357</strain>
    </source>
</reference>
<sequence>MLGQNFYLKCSLNKAIKPLKDEPFRGFLYEDEILFALTLVKKGYWEKSIYMTNIVYRLIREVIRNWSQIHSDFRAKHYDLTEDESSDILEEIKKLKIELENLDEQSTETKRHSIIT</sequence>
<evidence type="ECO:0000313" key="3">
    <source>
        <dbReference type="Proteomes" id="UP000661691"/>
    </source>
</evidence>
<proteinExistence type="predicted"/>
<dbReference type="AlphaFoldDB" id="A0A926NE22"/>
<evidence type="ECO:0000256" key="1">
    <source>
        <dbReference type="SAM" id="Coils"/>
    </source>
</evidence>
<evidence type="ECO:0000313" key="2">
    <source>
        <dbReference type="EMBL" id="MBD1373700.1"/>
    </source>
</evidence>
<keyword evidence="1" id="KW-0175">Coiled coil</keyword>
<name>A0A926NE22_9BACL</name>
<feature type="coiled-coil region" evidence="1">
    <location>
        <begin position="78"/>
        <end position="112"/>
    </location>
</feature>
<keyword evidence="3" id="KW-1185">Reference proteome</keyword>
<accession>A0A926NE22</accession>
<comment type="caution">
    <text evidence="2">The sequence shown here is derived from an EMBL/GenBank/DDBJ whole genome shotgun (WGS) entry which is preliminary data.</text>
</comment>
<dbReference type="Proteomes" id="UP000661691">
    <property type="component" value="Unassembled WGS sequence"/>
</dbReference>
<dbReference type="EMBL" id="JACXAH010000034">
    <property type="protein sequence ID" value="MBD1373700.1"/>
    <property type="molecule type" value="Genomic_DNA"/>
</dbReference>